<dbReference type="Proteomes" id="UP000177052">
    <property type="component" value="Unassembled WGS sequence"/>
</dbReference>
<proteinExistence type="predicted"/>
<comment type="caution">
    <text evidence="8">The sequence shown here is derived from an EMBL/GenBank/DDBJ whole genome shotgun (WGS) entry which is preliminary data.</text>
</comment>
<keyword evidence="4" id="KW-0560">Oxidoreductase</keyword>
<dbReference type="GO" id="GO:0050661">
    <property type="term" value="F:NADP binding"/>
    <property type="evidence" value="ECO:0007669"/>
    <property type="project" value="InterPro"/>
</dbReference>
<keyword evidence="3" id="KW-0521">NADP</keyword>
<evidence type="ECO:0000256" key="4">
    <source>
        <dbReference type="ARBA" id="ARBA00023002"/>
    </source>
</evidence>
<dbReference type="Pfam" id="PF00479">
    <property type="entry name" value="G6PD_N"/>
    <property type="match status" value="1"/>
</dbReference>
<dbReference type="GO" id="GO:0009051">
    <property type="term" value="P:pentose-phosphate shunt, oxidative branch"/>
    <property type="evidence" value="ECO:0007669"/>
    <property type="project" value="TreeGrafter"/>
</dbReference>
<accession>A0A1F6WB32</accession>
<dbReference type="AlphaFoldDB" id="A0A1F6WB32"/>
<evidence type="ECO:0008006" key="10">
    <source>
        <dbReference type="Google" id="ProtNLM"/>
    </source>
</evidence>
<evidence type="ECO:0000256" key="2">
    <source>
        <dbReference type="ARBA" id="ARBA00022526"/>
    </source>
</evidence>
<dbReference type="EMBL" id="MFUJ01000027">
    <property type="protein sequence ID" value="OGI79123.1"/>
    <property type="molecule type" value="Genomic_DNA"/>
</dbReference>
<evidence type="ECO:0000256" key="3">
    <source>
        <dbReference type="ARBA" id="ARBA00022857"/>
    </source>
</evidence>
<name>A0A1F6WB32_9BACT</name>
<reference evidence="8 9" key="1">
    <citation type="journal article" date="2016" name="Nat. Commun.">
        <title>Thousands of microbial genomes shed light on interconnected biogeochemical processes in an aquifer system.</title>
        <authorList>
            <person name="Anantharaman K."/>
            <person name="Brown C.T."/>
            <person name="Hug L.A."/>
            <person name="Sharon I."/>
            <person name="Castelle C.J."/>
            <person name="Probst A.J."/>
            <person name="Thomas B.C."/>
            <person name="Singh A."/>
            <person name="Wilkins M.J."/>
            <person name="Karaoz U."/>
            <person name="Brodie E.L."/>
            <person name="Williams K.H."/>
            <person name="Hubbard S.S."/>
            <person name="Banfield J.F."/>
        </authorList>
    </citation>
    <scope>NUCLEOTIDE SEQUENCE [LARGE SCALE GENOMIC DNA]</scope>
</reference>
<dbReference type="PANTHER" id="PTHR23429:SF0">
    <property type="entry name" value="GLUCOSE-6-PHOSPHATE 1-DEHYDROGENASE"/>
    <property type="match status" value="1"/>
</dbReference>
<dbReference type="SUPFAM" id="SSF55347">
    <property type="entry name" value="Glyceraldehyde-3-phosphate dehydrogenase-like, C-terminal domain"/>
    <property type="match status" value="1"/>
</dbReference>
<dbReference type="GO" id="GO:0004345">
    <property type="term" value="F:glucose-6-phosphate dehydrogenase activity"/>
    <property type="evidence" value="ECO:0007669"/>
    <property type="project" value="InterPro"/>
</dbReference>
<dbReference type="InterPro" id="IPR001282">
    <property type="entry name" value="G6P_DH"/>
</dbReference>
<feature type="domain" description="Glucose-6-phosphate dehydrogenase NAD-binding" evidence="6">
    <location>
        <begin position="8"/>
        <end position="199"/>
    </location>
</feature>
<dbReference type="InterPro" id="IPR022674">
    <property type="entry name" value="G6P_DH_NAD-bd"/>
</dbReference>
<evidence type="ECO:0000259" key="7">
    <source>
        <dbReference type="Pfam" id="PF02781"/>
    </source>
</evidence>
<dbReference type="PANTHER" id="PTHR23429">
    <property type="entry name" value="GLUCOSE-6-PHOSPHATE 1-DEHYDROGENASE G6PD"/>
    <property type="match status" value="1"/>
</dbReference>
<keyword evidence="5" id="KW-0119">Carbohydrate metabolism</keyword>
<dbReference type="InterPro" id="IPR036291">
    <property type="entry name" value="NAD(P)-bd_dom_sf"/>
</dbReference>
<dbReference type="GO" id="GO:0006006">
    <property type="term" value="P:glucose metabolic process"/>
    <property type="evidence" value="ECO:0007669"/>
    <property type="project" value="UniProtKB-KW"/>
</dbReference>
<dbReference type="InterPro" id="IPR022675">
    <property type="entry name" value="G6P_DH_C"/>
</dbReference>
<organism evidence="8 9">
    <name type="scientific">Candidatus Nomurabacteria bacterium RIFCSPHIGHO2_12_FULL_37_29</name>
    <dbReference type="NCBI Taxonomy" id="1801759"/>
    <lineage>
        <taxon>Bacteria</taxon>
        <taxon>Candidatus Nomuraibacteriota</taxon>
    </lineage>
</organism>
<dbReference type="Gene3D" id="3.30.360.10">
    <property type="entry name" value="Dihydrodipicolinate Reductase, domain 2"/>
    <property type="match status" value="1"/>
</dbReference>
<keyword evidence="2" id="KW-0313">Glucose metabolism</keyword>
<dbReference type="Gene3D" id="3.40.50.720">
    <property type="entry name" value="NAD(P)-binding Rossmann-like Domain"/>
    <property type="match status" value="1"/>
</dbReference>
<evidence type="ECO:0000259" key="6">
    <source>
        <dbReference type="Pfam" id="PF00479"/>
    </source>
</evidence>
<dbReference type="PRINTS" id="PR00079">
    <property type="entry name" value="G6PDHDRGNASE"/>
</dbReference>
<protein>
    <recommendedName>
        <fullName evidence="10">Glucose-6-phosphate 1-dehydrogenase</fullName>
    </recommendedName>
</protein>
<evidence type="ECO:0000256" key="5">
    <source>
        <dbReference type="ARBA" id="ARBA00023277"/>
    </source>
</evidence>
<dbReference type="PIRSF" id="PIRSF000110">
    <property type="entry name" value="G6PD"/>
    <property type="match status" value="1"/>
</dbReference>
<feature type="domain" description="Glucose-6-phosphate dehydrogenase C-terminal" evidence="7">
    <location>
        <begin position="372"/>
        <end position="426"/>
    </location>
</feature>
<sequence>MPNSLTLIVFGATGDLYQNKLSLALFNLFSLGFLPPKFKIIGFTRRPLTDLEFQNFTRDAIMGHLHNVSASQGKNLDDFLKHLKYIQGNLEVLEDFKELNRKLATADEQQGICTNKLFYLAVPPSLYEVIFKNISRAGLTIPCAPGVKEKKTAWTRVLVEKPFGKDILEAKRLDRMLGELFDEIQIFRIDHYLAKKTLQDIISFRFPDGMFESLWNGKNIETIRIVFHEENTVFNRGNFYDGIGALRDVGQNHMLQMLALIAMENPIKISKEKIHNARSAVLQKISLLTKGVNTKIVRGQYKGYLEEKNVEINSKTETFFRLSLSVDNKRWRGVRFELEAGKALDKSEVLIEVYFRKTNARLTFFVSSDKRVLYDAYEKVFYDCILGDQTIFVSTKEIMSEWALVTNIIKKWQKVPLVIYPKGTPGADI</sequence>
<evidence type="ECO:0000313" key="9">
    <source>
        <dbReference type="Proteomes" id="UP000177052"/>
    </source>
</evidence>
<evidence type="ECO:0000313" key="8">
    <source>
        <dbReference type="EMBL" id="OGI79123.1"/>
    </source>
</evidence>
<dbReference type="Pfam" id="PF02781">
    <property type="entry name" value="G6PD_C"/>
    <property type="match status" value="2"/>
</dbReference>
<comment type="pathway">
    <text evidence="1">Carbohydrate degradation; pentose phosphate pathway; D-ribulose 5-phosphate from D-glucose 6-phosphate (oxidative stage): step 1/3.</text>
</comment>
<dbReference type="SUPFAM" id="SSF51735">
    <property type="entry name" value="NAD(P)-binding Rossmann-fold domains"/>
    <property type="match status" value="1"/>
</dbReference>
<feature type="domain" description="Glucose-6-phosphate dehydrogenase C-terminal" evidence="7">
    <location>
        <begin position="203"/>
        <end position="363"/>
    </location>
</feature>
<gene>
    <name evidence="8" type="ORF">A3F19_00480</name>
</gene>
<evidence type="ECO:0000256" key="1">
    <source>
        <dbReference type="ARBA" id="ARBA00004937"/>
    </source>
</evidence>